<evidence type="ECO:0000313" key="2">
    <source>
        <dbReference type="Proteomes" id="UP000688137"/>
    </source>
</evidence>
<keyword evidence="2" id="KW-1185">Reference proteome</keyword>
<protein>
    <submittedName>
        <fullName evidence="1">Uncharacterized protein</fullName>
    </submittedName>
</protein>
<reference evidence="1" key="1">
    <citation type="submission" date="2021-01" db="EMBL/GenBank/DDBJ databases">
        <authorList>
            <consortium name="Genoscope - CEA"/>
            <person name="William W."/>
        </authorList>
    </citation>
    <scope>NUCLEOTIDE SEQUENCE</scope>
</reference>
<dbReference type="EMBL" id="CAJJDM010000014">
    <property type="protein sequence ID" value="CAD8051949.1"/>
    <property type="molecule type" value="Genomic_DNA"/>
</dbReference>
<organism evidence="1 2">
    <name type="scientific">Paramecium primaurelia</name>
    <dbReference type="NCBI Taxonomy" id="5886"/>
    <lineage>
        <taxon>Eukaryota</taxon>
        <taxon>Sar</taxon>
        <taxon>Alveolata</taxon>
        <taxon>Ciliophora</taxon>
        <taxon>Intramacronucleata</taxon>
        <taxon>Oligohymenophorea</taxon>
        <taxon>Peniculida</taxon>
        <taxon>Parameciidae</taxon>
        <taxon>Paramecium</taxon>
    </lineage>
</organism>
<name>A0A8S1K9Y9_PARPR</name>
<accession>A0A8S1K9Y9</accession>
<proteinExistence type="predicted"/>
<gene>
    <name evidence="1" type="ORF">PPRIM_AZ9-3.1.T0180416</name>
</gene>
<sequence>MRDILYKKDKDFQQIFMLLNQNFSGDGQYNDEVKIGRWIQLGEGLDYQNQIIYDAQYQNGKKLKIGQFLTKRKRKYQKDWWLKIQ</sequence>
<evidence type="ECO:0000313" key="1">
    <source>
        <dbReference type="EMBL" id="CAD8051949.1"/>
    </source>
</evidence>
<comment type="caution">
    <text evidence="1">The sequence shown here is derived from an EMBL/GenBank/DDBJ whole genome shotgun (WGS) entry which is preliminary data.</text>
</comment>
<dbReference type="AlphaFoldDB" id="A0A8S1K9Y9"/>
<dbReference type="Proteomes" id="UP000688137">
    <property type="component" value="Unassembled WGS sequence"/>
</dbReference>